<comment type="caution">
    <text evidence="1">The sequence shown here is derived from an EMBL/GenBank/DDBJ whole genome shotgun (WGS) entry which is preliminary data.</text>
</comment>
<dbReference type="AlphaFoldDB" id="A0A9D9NKB1"/>
<dbReference type="InterPro" id="IPR039498">
    <property type="entry name" value="NTP_transf_5"/>
</dbReference>
<dbReference type="Pfam" id="PF14907">
    <property type="entry name" value="NTP_transf_5"/>
    <property type="match status" value="1"/>
</dbReference>
<sequence>MEKERRALLSLLRSGLWLASPDDDSCYGLSSDGWEAVFRLARQQTVTGVAYRGLQFLPDRVLPPEPLLMRWTAVVDAVERKNREMDRTLAGLYSEFRSLGLDPVLQKGQGVAQLYDEPLLRECGDIDFYFNSRMAMELSSSYVRKRGIRVVEHADRSVFYVWKGVEVEHHARLFDLHNPFLHKEAAGLETEYGYCKVDIPAGSQDNVFSATVPSPFLNVLLLDLHILKHALGWGIGLRQLCDMARACYRLHCEVDASEMKYVSRRFGLEKWNLLLHAFLSGVLGLPEECL</sequence>
<name>A0A9D9NKB1_9BACT</name>
<accession>A0A9D9NKB1</accession>
<dbReference type="EMBL" id="JADIMC010000054">
    <property type="protein sequence ID" value="MBO8476268.1"/>
    <property type="molecule type" value="Genomic_DNA"/>
</dbReference>
<feature type="non-terminal residue" evidence="1">
    <location>
        <position position="290"/>
    </location>
</feature>
<reference evidence="1" key="1">
    <citation type="submission" date="2020-10" db="EMBL/GenBank/DDBJ databases">
        <authorList>
            <person name="Gilroy R."/>
        </authorList>
    </citation>
    <scope>NUCLEOTIDE SEQUENCE</scope>
    <source>
        <strain evidence="1">6919</strain>
    </source>
</reference>
<organism evidence="1 2">
    <name type="scientific">Candidatus Limisoma faecipullorum</name>
    <dbReference type="NCBI Taxonomy" id="2840854"/>
    <lineage>
        <taxon>Bacteria</taxon>
        <taxon>Pseudomonadati</taxon>
        <taxon>Bacteroidota</taxon>
        <taxon>Bacteroidia</taxon>
        <taxon>Bacteroidales</taxon>
        <taxon>Candidatus Limisoma</taxon>
    </lineage>
</organism>
<evidence type="ECO:0000313" key="1">
    <source>
        <dbReference type="EMBL" id="MBO8476268.1"/>
    </source>
</evidence>
<gene>
    <name evidence="1" type="ORF">IAB88_04680</name>
</gene>
<reference evidence="1" key="2">
    <citation type="journal article" date="2021" name="PeerJ">
        <title>Extensive microbial diversity within the chicken gut microbiome revealed by metagenomics and culture.</title>
        <authorList>
            <person name="Gilroy R."/>
            <person name="Ravi A."/>
            <person name="Getino M."/>
            <person name="Pursley I."/>
            <person name="Horton D.L."/>
            <person name="Alikhan N.F."/>
            <person name="Baker D."/>
            <person name="Gharbi K."/>
            <person name="Hall N."/>
            <person name="Watson M."/>
            <person name="Adriaenssens E.M."/>
            <person name="Foster-Nyarko E."/>
            <person name="Jarju S."/>
            <person name="Secka A."/>
            <person name="Antonio M."/>
            <person name="Oren A."/>
            <person name="Chaudhuri R.R."/>
            <person name="La Ragione R."/>
            <person name="Hildebrand F."/>
            <person name="Pallen M.J."/>
        </authorList>
    </citation>
    <scope>NUCLEOTIDE SEQUENCE</scope>
    <source>
        <strain evidence="1">6919</strain>
    </source>
</reference>
<dbReference type="Proteomes" id="UP000823598">
    <property type="component" value="Unassembled WGS sequence"/>
</dbReference>
<evidence type="ECO:0000313" key="2">
    <source>
        <dbReference type="Proteomes" id="UP000823598"/>
    </source>
</evidence>
<protein>
    <submittedName>
        <fullName evidence="1">Nucleotidyltransferase family protein</fullName>
    </submittedName>
</protein>
<proteinExistence type="predicted"/>